<keyword evidence="2 6" id="KW-0812">Transmembrane</keyword>
<evidence type="ECO:0000256" key="1">
    <source>
        <dbReference type="ARBA" id="ARBA00004477"/>
    </source>
</evidence>
<dbReference type="GO" id="GO:0005789">
    <property type="term" value="C:endoplasmic reticulum membrane"/>
    <property type="evidence" value="ECO:0007669"/>
    <property type="project" value="UniProtKB-SubCell"/>
</dbReference>
<evidence type="ECO:0000256" key="5">
    <source>
        <dbReference type="ARBA" id="ARBA00023136"/>
    </source>
</evidence>
<keyword evidence="3" id="KW-0256">Endoplasmic reticulum</keyword>
<protein>
    <submittedName>
        <fullName evidence="7">Transmembrane protein 199</fullName>
    </submittedName>
</protein>
<dbReference type="GeneTree" id="ENSGT00390000014591"/>
<comment type="subcellular location">
    <subcellularLocation>
        <location evidence="1">Endoplasmic reticulum membrane</location>
        <topology evidence="1">Multi-pass membrane protein</topology>
    </subcellularLocation>
</comment>
<accession>S4R904</accession>
<dbReference type="Pfam" id="PF11712">
    <property type="entry name" value="Vma12"/>
    <property type="match status" value="1"/>
</dbReference>
<keyword evidence="5 6" id="KW-0472">Membrane</keyword>
<keyword evidence="4 6" id="KW-1133">Transmembrane helix</keyword>
<dbReference type="Ensembl" id="ENSPMAT00000001694.1">
    <property type="protein sequence ID" value="ENSPMAP00000001685.1"/>
    <property type="gene ID" value="ENSPMAG00000001520.1"/>
</dbReference>
<organism evidence="7">
    <name type="scientific">Petromyzon marinus</name>
    <name type="common">Sea lamprey</name>
    <dbReference type="NCBI Taxonomy" id="7757"/>
    <lineage>
        <taxon>Eukaryota</taxon>
        <taxon>Metazoa</taxon>
        <taxon>Chordata</taxon>
        <taxon>Craniata</taxon>
        <taxon>Vertebrata</taxon>
        <taxon>Cyclostomata</taxon>
        <taxon>Hyperoartia</taxon>
        <taxon>Petromyzontiformes</taxon>
        <taxon>Petromyzontidae</taxon>
        <taxon>Petromyzon</taxon>
    </lineage>
</organism>
<reference evidence="7" key="1">
    <citation type="submission" date="2025-08" db="UniProtKB">
        <authorList>
            <consortium name="Ensembl"/>
        </authorList>
    </citation>
    <scope>IDENTIFICATION</scope>
</reference>
<dbReference type="HOGENOM" id="CLU_114590_0_0_1"/>
<dbReference type="OMA" id="PKINSDY"/>
<evidence type="ECO:0000256" key="6">
    <source>
        <dbReference type="SAM" id="Phobius"/>
    </source>
</evidence>
<name>S4R904_PETMA</name>
<dbReference type="AlphaFoldDB" id="S4R904"/>
<evidence type="ECO:0000256" key="2">
    <source>
        <dbReference type="ARBA" id="ARBA00022692"/>
    </source>
</evidence>
<feature type="transmembrane region" description="Helical" evidence="6">
    <location>
        <begin position="83"/>
        <end position="105"/>
    </location>
</feature>
<proteinExistence type="predicted"/>
<dbReference type="GO" id="GO:0070072">
    <property type="term" value="P:vacuolar proton-transporting V-type ATPase complex assembly"/>
    <property type="evidence" value="ECO:0007669"/>
    <property type="project" value="InterPro"/>
</dbReference>
<reference evidence="7" key="2">
    <citation type="submission" date="2025-09" db="UniProtKB">
        <authorList>
            <consortium name="Ensembl"/>
        </authorList>
    </citation>
    <scope>IDENTIFICATION</scope>
</reference>
<evidence type="ECO:0000256" key="3">
    <source>
        <dbReference type="ARBA" id="ARBA00022824"/>
    </source>
</evidence>
<dbReference type="PANTHER" id="PTHR31394">
    <property type="entry name" value="TRANSMEMBRANE PROTEIN 199"/>
    <property type="match status" value="1"/>
</dbReference>
<sequence length="146" mass="16403">IHVDLSFTEEPLYLHELLEGSELYFPEPEKPARNPELVARLEKLKAQQDNAEYRRMVRNVDCKRLNQYGSIEDIGKEMKSVKAMVVTMFNFLITVVAAYVCVYLASQYVLPNTTSVSAGIGIPVHTVHLADILTFCASIGGRCCHL</sequence>
<evidence type="ECO:0000256" key="4">
    <source>
        <dbReference type="ARBA" id="ARBA00022989"/>
    </source>
</evidence>
<dbReference type="PANTHER" id="PTHR31394:SF1">
    <property type="entry name" value="TRANSMEMBRANE PROTEIN 199"/>
    <property type="match status" value="1"/>
</dbReference>
<dbReference type="InterPro" id="IPR021013">
    <property type="entry name" value="ATPase_Vma12"/>
</dbReference>
<evidence type="ECO:0000313" key="7">
    <source>
        <dbReference type="Ensembl" id="ENSPMAP00000001685.1"/>
    </source>
</evidence>